<dbReference type="GO" id="GO:0003677">
    <property type="term" value="F:DNA binding"/>
    <property type="evidence" value="ECO:0007669"/>
    <property type="project" value="UniProtKB-KW"/>
</dbReference>
<comment type="similarity">
    <text evidence="1">In the C-terminal section; belongs to the class-I pyridoxal-phosphate-dependent aminotransferase family.</text>
</comment>
<dbReference type="InterPro" id="IPR051446">
    <property type="entry name" value="HTH_trans_reg/aminotransferase"/>
</dbReference>
<dbReference type="InterPro" id="IPR036388">
    <property type="entry name" value="WH-like_DNA-bd_sf"/>
</dbReference>
<dbReference type="PANTHER" id="PTHR46577">
    <property type="entry name" value="HTH-TYPE TRANSCRIPTIONAL REGULATORY PROTEIN GABR"/>
    <property type="match status" value="1"/>
</dbReference>
<name>A0A509EB78_9HYPH</name>
<dbReference type="Pfam" id="PF00392">
    <property type="entry name" value="GntR"/>
    <property type="match status" value="1"/>
</dbReference>
<dbReference type="SUPFAM" id="SSF53383">
    <property type="entry name" value="PLP-dependent transferases"/>
    <property type="match status" value="1"/>
</dbReference>
<proteinExistence type="inferred from homology"/>
<dbReference type="InterPro" id="IPR000524">
    <property type="entry name" value="Tscrpt_reg_HTH_GntR"/>
</dbReference>
<keyword evidence="3" id="KW-0663">Pyridoxal phosphate</keyword>
<dbReference type="AlphaFoldDB" id="A0A509EB78"/>
<reference evidence="9 10" key="1">
    <citation type="submission" date="2019-06" db="EMBL/GenBank/DDBJ databases">
        <authorList>
            <person name="Rodrigo-Torres L."/>
            <person name="Arahal R. D."/>
            <person name="Lucena T."/>
        </authorList>
    </citation>
    <scope>NUCLEOTIDE SEQUENCE [LARGE SCALE GENOMIC DNA]</scope>
    <source>
        <strain evidence="9 10">SB0023/3</strain>
    </source>
</reference>
<keyword evidence="6" id="KW-0804">Transcription</keyword>
<sequence length="470" mass="51161">MFTLDPDSATPLVTQLVEGVSERVRGGGLAPGARLPSVRRLAAQCGVSTLTVSNAYNRLVADGLLEARRASGYFVSARLIPPRTAERRPARDRPVPVSLDSGWLLQRVYEEDAPTIKAGCGWLPDSHLFADGIKQALSGLARRPDRLVLRYGHPLGYAPLRRAIQLLLAQRDIGCEPDQIVLTHGASQALDLTMRAFLQPGDVALVDDPGYCNLYPLLHAMGVRIVGVERTVQGPSIAALQALAERHRPKLFFTNTNFHNPTGTACAPGTAYQILRIAERHDMLVVEDDIFSSFAAETAPSIASLDQLGRVIHVGSFSKTISPSLRVGYLACSPENAQRLLHLKMAMGLTSSEIAESLVHAILAEGHYRLHIARLREKLAAEQKSVADALIGVGMRLFHRPTNGMFLWAGFDDCPDVPGLAQRAAAEGIMLAPGQLFRAHQEPTPFLRFNVAHANAAPLFRFLERARRAA</sequence>
<dbReference type="SMART" id="SM00345">
    <property type="entry name" value="HTH_GNTR"/>
    <property type="match status" value="1"/>
</dbReference>
<dbReference type="InterPro" id="IPR004839">
    <property type="entry name" value="Aminotransferase_I/II_large"/>
</dbReference>
<feature type="domain" description="HTH gntR-type" evidence="8">
    <location>
        <begin position="10"/>
        <end position="78"/>
    </location>
</feature>
<protein>
    <recommendedName>
        <fullName evidence="2">8-amino-7-oxononanoate synthase</fullName>
    </recommendedName>
    <alternativeName>
        <fullName evidence="7">Alpha-oxoamine synthase</fullName>
    </alternativeName>
</protein>
<keyword evidence="5" id="KW-0238">DNA-binding</keyword>
<dbReference type="InterPro" id="IPR015424">
    <property type="entry name" value="PyrdxlP-dep_Trfase"/>
</dbReference>
<dbReference type="InterPro" id="IPR015421">
    <property type="entry name" value="PyrdxlP-dep_Trfase_major"/>
</dbReference>
<dbReference type="Pfam" id="PF00155">
    <property type="entry name" value="Aminotran_1_2"/>
    <property type="match status" value="1"/>
</dbReference>
<organism evidence="9 10">
    <name type="scientific">Methylobacterium symbioticum</name>
    <dbReference type="NCBI Taxonomy" id="2584084"/>
    <lineage>
        <taxon>Bacteria</taxon>
        <taxon>Pseudomonadati</taxon>
        <taxon>Pseudomonadota</taxon>
        <taxon>Alphaproteobacteria</taxon>
        <taxon>Hyphomicrobiales</taxon>
        <taxon>Methylobacteriaceae</taxon>
        <taxon>Methylobacterium</taxon>
    </lineage>
</organism>
<dbReference type="OrthoDB" id="9802328at2"/>
<dbReference type="CDD" id="cd00609">
    <property type="entry name" value="AAT_like"/>
    <property type="match status" value="1"/>
</dbReference>
<keyword evidence="10" id="KW-1185">Reference proteome</keyword>
<dbReference type="PROSITE" id="PS50949">
    <property type="entry name" value="HTH_GNTR"/>
    <property type="match status" value="1"/>
</dbReference>
<dbReference type="PANTHER" id="PTHR46577:SF2">
    <property type="entry name" value="TRANSCRIPTIONAL REGULATORY PROTEIN"/>
    <property type="match status" value="1"/>
</dbReference>
<dbReference type="RefSeq" id="WP_142582974.1">
    <property type="nucleotide sequence ID" value="NZ_CABFPH010000024.1"/>
</dbReference>
<dbReference type="CDD" id="cd07377">
    <property type="entry name" value="WHTH_GntR"/>
    <property type="match status" value="1"/>
</dbReference>
<dbReference type="Gene3D" id="3.40.640.10">
    <property type="entry name" value="Type I PLP-dependent aspartate aminotransferase-like (Major domain)"/>
    <property type="match status" value="1"/>
</dbReference>
<dbReference type="Proteomes" id="UP000410984">
    <property type="component" value="Unassembled WGS sequence"/>
</dbReference>
<evidence type="ECO:0000313" key="10">
    <source>
        <dbReference type="Proteomes" id="UP000410984"/>
    </source>
</evidence>
<evidence type="ECO:0000256" key="2">
    <source>
        <dbReference type="ARBA" id="ARBA00016004"/>
    </source>
</evidence>
<evidence type="ECO:0000256" key="1">
    <source>
        <dbReference type="ARBA" id="ARBA00005384"/>
    </source>
</evidence>
<evidence type="ECO:0000313" key="9">
    <source>
        <dbReference type="EMBL" id="VUD71546.1"/>
    </source>
</evidence>
<dbReference type="InterPro" id="IPR036390">
    <property type="entry name" value="WH_DNA-bd_sf"/>
</dbReference>
<accession>A0A509EB78</accession>
<dbReference type="SUPFAM" id="SSF46785">
    <property type="entry name" value="Winged helix' DNA-binding domain"/>
    <property type="match status" value="1"/>
</dbReference>
<evidence type="ECO:0000256" key="5">
    <source>
        <dbReference type="ARBA" id="ARBA00023125"/>
    </source>
</evidence>
<keyword evidence="4" id="KW-0805">Transcription regulation</keyword>
<evidence type="ECO:0000256" key="6">
    <source>
        <dbReference type="ARBA" id="ARBA00023163"/>
    </source>
</evidence>
<evidence type="ECO:0000259" key="8">
    <source>
        <dbReference type="PROSITE" id="PS50949"/>
    </source>
</evidence>
<dbReference type="GO" id="GO:0003700">
    <property type="term" value="F:DNA-binding transcription factor activity"/>
    <property type="evidence" value="ECO:0007669"/>
    <property type="project" value="InterPro"/>
</dbReference>
<evidence type="ECO:0000256" key="3">
    <source>
        <dbReference type="ARBA" id="ARBA00022898"/>
    </source>
</evidence>
<gene>
    <name evidence="9" type="primary">norG</name>
    <name evidence="9" type="ORF">MET9862_02129</name>
</gene>
<dbReference type="GO" id="GO:0030170">
    <property type="term" value="F:pyridoxal phosphate binding"/>
    <property type="evidence" value="ECO:0007669"/>
    <property type="project" value="InterPro"/>
</dbReference>
<dbReference type="EMBL" id="CABFPH010000024">
    <property type="protein sequence ID" value="VUD71546.1"/>
    <property type="molecule type" value="Genomic_DNA"/>
</dbReference>
<evidence type="ECO:0000256" key="4">
    <source>
        <dbReference type="ARBA" id="ARBA00023015"/>
    </source>
</evidence>
<evidence type="ECO:0000256" key="7">
    <source>
        <dbReference type="ARBA" id="ARBA00031658"/>
    </source>
</evidence>
<dbReference type="Gene3D" id="1.10.10.10">
    <property type="entry name" value="Winged helix-like DNA-binding domain superfamily/Winged helix DNA-binding domain"/>
    <property type="match status" value="1"/>
</dbReference>